<protein>
    <submittedName>
        <fullName evidence="15">Interleukin-31 receptor subunit alpha-like</fullName>
    </submittedName>
</protein>
<keyword evidence="6 13" id="KW-1133">Transmembrane helix</keyword>
<comment type="similarity">
    <text evidence="2">Belongs to the type I cytokine receptor family. Type 2 subfamily.</text>
</comment>
<organism evidence="15 16">
    <name type="scientific">Huso huso</name>
    <name type="common">Beluga</name>
    <name type="synonym">Acipenser huso</name>
    <dbReference type="NCBI Taxonomy" id="61971"/>
    <lineage>
        <taxon>Eukaryota</taxon>
        <taxon>Metazoa</taxon>
        <taxon>Chordata</taxon>
        <taxon>Craniata</taxon>
        <taxon>Vertebrata</taxon>
        <taxon>Euteleostomi</taxon>
        <taxon>Actinopterygii</taxon>
        <taxon>Chondrostei</taxon>
        <taxon>Acipenseriformes</taxon>
        <taxon>Acipenseridae</taxon>
        <taxon>Huso</taxon>
    </lineage>
</organism>
<evidence type="ECO:0000256" key="1">
    <source>
        <dbReference type="ARBA" id="ARBA00004479"/>
    </source>
</evidence>
<comment type="caution">
    <text evidence="15">The sequence shown here is derived from an EMBL/GenBank/DDBJ whole genome shotgun (WGS) entry which is preliminary data.</text>
</comment>
<keyword evidence="10" id="KW-0325">Glycoprotein</keyword>
<dbReference type="InterPro" id="IPR013783">
    <property type="entry name" value="Ig-like_fold"/>
</dbReference>
<comment type="subcellular location">
    <subcellularLocation>
        <location evidence="1">Membrane</location>
        <topology evidence="1">Single-pass type I membrane protein</topology>
    </subcellularLocation>
</comment>
<dbReference type="CDD" id="cd00063">
    <property type="entry name" value="FN3"/>
    <property type="match status" value="2"/>
</dbReference>
<feature type="domain" description="Fibronectin type-III" evidence="14">
    <location>
        <begin position="224"/>
        <end position="325"/>
    </location>
</feature>
<dbReference type="PANTHER" id="PTHR48423:SF2">
    <property type="entry name" value="INTERLEUKIN-12 RECEPTOR SUBUNIT BETA-2"/>
    <property type="match status" value="1"/>
</dbReference>
<accession>A0ABR1AC84</accession>
<dbReference type="InterPro" id="IPR036179">
    <property type="entry name" value="Ig-like_dom_sf"/>
</dbReference>
<evidence type="ECO:0000256" key="2">
    <source>
        <dbReference type="ARBA" id="ARBA00008921"/>
    </source>
</evidence>
<evidence type="ECO:0000256" key="7">
    <source>
        <dbReference type="ARBA" id="ARBA00023136"/>
    </source>
</evidence>
<dbReference type="PANTHER" id="PTHR48423">
    <property type="entry name" value="INTERLEUKIN-27 RECEPTOR SUBUNIT ALPHA"/>
    <property type="match status" value="1"/>
</dbReference>
<feature type="compositionally biased region" description="Polar residues" evidence="12">
    <location>
        <begin position="754"/>
        <end position="771"/>
    </location>
</feature>
<dbReference type="Gene3D" id="2.60.40.10">
    <property type="entry name" value="Immunoglobulins"/>
    <property type="match status" value="6"/>
</dbReference>
<feature type="transmembrane region" description="Helical" evidence="13">
    <location>
        <begin position="619"/>
        <end position="642"/>
    </location>
</feature>
<keyword evidence="7 13" id="KW-0472">Membrane</keyword>
<dbReference type="PROSITE" id="PS50853">
    <property type="entry name" value="FN3"/>
    <property type="match status" value="2"/>
</dbReference>
<evidence type="ECO:0000256" key="3">
    <source>
        <dbReference type="ARBA" id="ARBA00022692"/>
    </source>
</evidence>
<feature type="region of interest" description="Disordered" evidence="12">
    <location>
        <begin position="754"/>
        <end position="778"/>
    </location>
</feature>
<gene>
    <name evidence="15" type="ORF">HHUSO_G1322</name>
</gene>
<feature type="transmembrane region" description="Helical" evidence="13">
    <location>
        <begin position="7"/>
        <end position="25"/>
    </location>
</feature>
<dbReference type="SUPFAM" id="SSF49265">
    <property type="entry name" value="Fibronectin type III"/>
    <property type="match status" value="3"/>
</dbReference>
<evidence type="ECO:0000313" key="16">
    <source>
        <dbReference type="Proteomes" id="UP001369086"/>
    </source>
</evidence>
<evidence type="ECO:0000256" key="10">
    <source>
        <dbReference type="ARBA" id="ARBA00023180"/>
    </source>
</evidence>
<dbReference type="EMBL" id="JAHFZB010000001">
    <property type="protein sequence ID" value="KAK6494706.1"/>
    <property type="molecule type" value="Genomic_DNA"/>
</dbReference>
<keyword evidence="11" id="KW-0393">Immunoglobulin domain</keyword>
<name>A0ABR1AC84_HUSHU</name>
<evidence type="ECO:0000256" key="9">
    <source>
        <dbReference type="ARBA" id="ARBA00023170"/>
    </source>
</evidence>
<dbReference type="InterPro" id="IPR003961">
    <property type="entry name" value="FN3_dom"/>
</dbReference>
<keyword evidence="16" id="KW-1185">Reference proteome</keyword>
<evidence type="ECO:0000256" key="6">
    <source>
        <dbReference type="ARBA" id="ARBA00022989"/>
    </source>
</evidence>
<dbReference type="SUPFAM" id="SSF48726">
    <property type="entry name" value="Immunoglobulin"/>
    <property type="match status" value="1"/>
</dbReference>
<dbReference type="InterPro" id="IPR036116">
    <property type="entry name" value="FN3_sf"/>
</dbReference>
<evidence type="ECO:0000256" key="13">
    <source>
        <dbReference type="SAM" id="Phobius"/>
    </source>
</evidence>
<evidence type="ECO:0000259" key="14">
    <source>
        <dbReference type="PROSITE" id="PS50853"/>
    </source>
</evidence>
<keyword evidence="5" id="KW-0677">Repeat</keyword>
<dbReference type="Pfam" id="PF00041">
    <property type="entry name" value="fn3"/>
    <property type="match status" value="2"/>
</dbReference>
<keyword evidence="4" id="KW-0732">Signal</keyword>
<evidence type="ECO:0000256" key="12">
    <source>
        <dbReference type="SAM" id="MobiDB-lite"/>
    </source>
</evidence>
<sequence>MDLPAGSLRTMLIIVYLVVVVIFTVPCQGKHEDCDIFPKNPVVEMGSDLLLTFAKSFGIPCLTYDPRKIIWKLNGKKIPEEHYSFMNSTGASVVIRNVSFPTGDVSCNLRVAGKDILIAVTDVKAGFPPEKPKNISCIQFFRKNVACSWDPGKNTFLETEFSVTYTFGYDFSEIFFYRTKHHTYQFEDGHLQLFAPLNVTVKAENALGEAFSDVLHVFGLDIVKLEPPVISLENPILRSSIRVNWGRPKAPRNLGLNCEVQYQETGSNKWSVSAINMSLKKEESFDIENLKPFTNYTVSVRCIGDKMQIHWSDWSSEITATSHGDVPSEKPDLWRQINAPDEEGNRMVQLLWKALQIPTSNDGMFWFRVQCKSKSKPWPDLVLNTTSLKASLNLTKEAFEISVVAFNSFGDSPKAVLVVPAVGEKGLQQVKEVEAFSYKDLIWVKWKTPDVPVNTYIIDWCMDDETCEIDWQYTNTTNVSLNGASEPYQRYNITVSPLFDGKPGTPVSVQTYLKEAAPGPVSDVQAFNVQQTTATIKWREIPKNERHGFITNYTIFYKDDKGLESYVTVNSSVLEYLLDSLLPNTKYIVHVMASTKAGQTNSSETFFTTVRYSLPFIKYSSLAAGLGIVAIIILGISTFAMAKKYLLPEIPDPARSSISKMPLENIFTANLNKPKQDGENFVYNLLIIENASDLPLQRPSIISAESKLITPINPPRGPSQAQLSLDYYVSGDGYRKQMLAEKMLNRSLSNQPLLSVSSTELQSEPGSPSYSKNEESPMEDISEINVFEETPSVNAYLKNSVKARELVVRENKHYLCYEKGTTPEPSVMSNAKQNSAGQAYVTVDMFSHNLSNSCNPSAVMERKENIK</sequence>
<dbReference type="Proteomes" id="UP001369086">
    <property type="component" value="Unassembled WGS sequence"/>
</dbReference>
<feature type="domain" description="Fibronectin type-III" evidence="14">
    <location>
        <begin position="520"/>
        <end position="616"/>
    </location>
</feature>
<evidence type="ECO:0000313" key="15">
    <source>
        <dbReference type="EMBL" id="KAK6494706.1"/>
    </source>
</evidence>
<dbReference type="PROSITE" id="PS01353">
    <property type="entry name" value="HEMATOPO_REC_L_F2"/>
    <property type="match status" value="1"/>
</dbReference>
<evidence type="ECO:0000256" key="5">
    <source>
        <dbReference type="ARBA" id="ARBA00022737"/>
    </source>
</evidence>
<proteinExistence type="inferred from homology"/>
<dbReference type="Pfam" id="PF25552">
    <property type="entry name" value="LIFR_D4"/>
    <property type="match status" value="1"/>
</dbReference>
<reference evidence="15 16" key="1">
    <citation type="submission" date="2021-05" db="EMBL/GenBank/DDBJ databases">
        <authorList>
            <person name="Zahm M."/>
            <person name="Klopp C."/>
            <person name="Cabau C."/>
            <person name="Kuhl H."/>
            <person name="Suciu R."/>
            <person name="Ciorpac M."/>
            <person name="Holostenco D."/>
            <person name="Gessner J."/>
            <person name="Wuertz S."/>
            <person name="Hohne C."/>
            <person name="Stock M."/>
            <person name="Gislard M."/>
            <person name="Lluch J."/>
            <person name="Milhes M."/>
            <person name="Lampietro C."/>
            <person name="Lopez Roques C."/>
            <person name="Donnadieu C."/>
            <person name="Du K."/>
            <person name="Schartl M."/>
            <person name="Guiguen Y."/>
        </authorList>
    </citation>
    <scope>NUCLEOTIDE SEQUENCE [LARGE SCALE GENOMIC DNA]</scope>
    <source>
        <strain evidence="15">Hh-F2</strain>
        <tissue evidence="15">Blood</tissue>
    </source>
</reference>
<dbReference type="InterPro" id="IPR003529">
    <property type="entry name" value="Hematopoietin_rcpt_Gp130_CS"/>
</dbReference>
<evidence type="ECO:0000256" key="8">
    <source>
        <dbReference type="ARBA" id="ARBA00023157"/>
    </source>
</evidence>
<keyword evidence="8" id="KW-1015">Disulfide bond</keyword>
<keyword evidence="3 13" id="KW-0812">Transmembrane</keyword>
<dbReference type="SMART" id="SM00060">
    <property type="entry name" value="FN3"/>
    <property type="match status" value="4"/>
</dbReference>
<keyword evidence="9" id="KW-0675">Receptor</keyword>
<dbReference type="InterPro" id="IPR052672">
    <property type="entry name" value="Type1_Cytokine_Rcpt_Type2"/>
</dbReference>
<evidence type="ECO:0000256" key="11">
    <source>
        <dbReference type="ARBA" id="ARBA00023319"/>
    </source>
</evidence>
<evidence type="ECO:0000256" key="4">
    <source>
        <dbReference type="ARBA" id="ARBA00022729"/>
    </source>
</evidence>